<evidence type="ECO:0000313" key="3">
    <source>
        <dbReference type="Proteomes" id="UP000775213"/>
    </source>
</evidence>
<dbReference type="PANTHER" id="PTHR37245:SF4">
    <property type="entry name" value="PAMP-INDUCED SECRETED PEPTIDE 1"/>
    <property type="match status" value="1"/>
</dbReference>
<dbReference type="AlphaFoldDB" id="A0AAV7H217"/>
<dbReference type="Proteomes" id="UP000775213">
    <property type="component" value="Unassembled WGS sequence"/>
</dbReference>
<feature type="chain" id="PRO_5043608346" description="Transmembrane protein" evidence="1">
    <location>
        <begin position="23"/>
        <end position="76"/>
    </location>
</feature>
<keyword evidence="1" id="KW-0732">Signal</keyword>
<evidence type="ECO:0000313" key="2">
    <source>
        <dbReference type="EMBL" id="KAH0462043.1"/>
    </source>
</evidence>
<dbReference type="EMBL" id="JAGFBR010000009">
    <property type="protein sequence ID" value="KAH0462043.1"/>
    <property type="molecule type" value="Genomic_DNA"/>
</dbReference>
<evidence type="ECO:0008006" key="4">
    <source>
        <dbReference type="Google" id="ProtNLM"/>
    </source>
</evidence>
<dbReference type="PANTHER" id="PTHR37245">
    <property type="entry name" value="PAMP-INDUCED SECRETED PEPTIDE 1"/>
    <property type="match status" value="1"/>
</dbReference>
<reference evidence="2 3" key="1">
    <citation type="journal article" date="2021" name="Hortic Res">
        <title>Chromosome-scale assembly of the Dendrobium chrysotoxum genome enhances the understanding of orchid evolution.</title>
        <authorList>
            <person name="Zhang Y."/>
            <person name="Zhang G.Q."/>
            <person name="Zhang D."/>
            <person name="Liu X.D."/>
            <person name="Xu X.Y."/>
            <person name="Sun W.H."/>
            <person name="Yu X."/>
            <person name="Zhu X."/>
            <person name="Wang Z.W."/>
            <person name="Zhao X."/>
            <person name="Zhong W.Y."/>
            <person name="Chen H."/>
            <person name="Yin W.L."/>
            <person name="Huang T."/>
            <person name="Niu S.C."/>
            <person name="Liu Z.J."/>
        </authorList>
    </citation>
    <scope>NUCLEOTIDE SEQUENCE [LARGE SCALE GENOMIC DNA]</scope>
    <source>
        <strain evidence="2">Lindl</strain>
    </source>
</reference>
<dbReference type="InterPro" id="IPR040273">
    <property type="entry name" value="PIP1"/>
</dbReference>
<dbReference type="GO" id="GO:0006952">
    <property type="term" value="P:defense response"/>
    <property type="evidence" value="ECO:0007669"/>
    <property type="project" value="InterPro"/>
</dbReference>
<organism evidence="2 3">
    <name type="scientific">Dendrobium chrysotoxum</name>
    <name type="common">Orchid</name>
    <dbReference type="NCBI Taxonomy" id="161865"/>
    <lineage>
        <taxon>Eukaryota</taxon>
        <taxon>Viridiplantae</taxon>
        <taxon>Streptophyta</taxon>
        <taxon>Embryophyta</taxon>
        <taxon>Tracheophyta</taxon>
        <taxon>Spermatophyta</taxon>
        <taxon>Magnoliopsida</taxon>
        <taxon>Liliopsida</taxon>
        <taxon>Asparagales</taxon>
        <taxon>Orchidaceae</taxon>
        <taxon>Epidendroideae</taxon>
        <taxon>Malaxideae</taxon>
        <taxon>Dendrobiinae</taxon>
        <taxon>Dendrobium</taxon>
    </lineage>
</organism>
<protein>
    <recommendedName>
        <fullName evidence="4">Transmembrane protein</fullName>
    </recommendedName>
</protein>
<evidence type="ECO:0000256" key="1">
    <source>
        <dbReference type="SAM" id="SignalP"/>
    </source>
</evidence>
<sequence length="76" mass="8006">MSTLRGSRALLLVIIVISIVFAASMQSSAALRPMPEEPNGTRNLAAGLSLYEQAKEVMALWMERLPSGPSPGGAGH</sequence>
<name>A0AAV7H217_DENCH</name>
<gene>
    <name evidence="2" type="ORF">IEQ34_009618</name>
</gene>
<proteinExistence type="predicted"/>
<keyword evidence="3" id="KW-1185">Reference proteome</keyword>
<feature type="signal peptide" evidence="1">
    <location>
        <begin position="1"/>
        <end position="22"/>
    </location>
</feature>
<comment type="caution">
    <text evidence="2">The sequence shown here is derived from an EMBL/GenBank/DDBJ whole genome shotgun (WGS) entry which is preliminary data.</text>
</comment>
<accession>A0AAV7H217</accession>